<evidence type="ECO:0000313" key="2">
    <source>
        <dbReference type="Proteomes" id="UP001156691"/>
    </source>
</evidence>
<comment type="caution">
    <text evidence="1">The sequence shown here is derived from an EMBL/GenBank/DDBJ whole genome shotgun (WGS) entry which is preliminary data.</text>
</comment>
<dbReference type="RefSeq" id="WP_284338853.1">
    <property type="nucleotide sequence ID" value="NZ_BSNS01000003.1"/>
</dbReference>
<evidence type="ECO:0008006" key="3">
    <source>
        <dbReference type="Google" id="ProtNLM"/>
    </source>
</evidence>
<organism evidence="1 2">
    <name type="scientific">Devosia nitrariae</name>
    <dbReference type="NCBI Taxonomy" id="2071872"/>
    <lineage>
        <taxon>Bacteria</taxon>
        <taxon>Pseudomonadati</taxon>
        <taxon>Pseudomonadota</taxon>
        <taxon>Alphaproteobacteria</taxon>
        <taxon>Hyphomicrobiales</taxon>
        <taxon>Devosiaceae</taxon>
        <taxon>Devosia</taxon>
    </lineage>
</organism>
<accession>A0ABQ5W0I7</accession>
<gene>
    <name evidence="1" type="ORF">GCM10010862_06650</name>
</gene>
<sequence>MTDFFAEAARFSPVYLDENAPLRRQPYSPELPRPQKFYDQFEDRALFFDVFRSVGGRHVYLVGPIAMNLEPAIRDLAVTGLVSGHKPRVQLHFGLQVVLARVRLPPEDTHLRIHIAGQSHEVEIRPNASELFAGERVLVAINKDNALQWIADWARFYVKEHGATAVIVYDNGSTAYSHAQLRETIAGVAGVRRVMVVPWSFRYGMTDPHHSPQLPGHWVRFAQPPLFTQVFRKYAARSRSLLSVDIDELVVSPHRRSVFKAAERAPFGILRFTRIWVENVREDQSSMPRHADFVVRKKGRQAKDPGKKWAINPRRSWLALWRAQPWTHQVRGWFNLSGSTADFYAYHLNGITTNWGRDRTATPVFDPKVHVKDRLLIDVFADVFGTPRKR</sequence>
<protein>
    <recommendedName>
        <fullName evidence="3">Glycosyltransferase family 92 protein</fullName>
    </recommendedName>
</protein>
<evidence type="ECO:0000313" key="1">
    <source>
        <dbReference type="EMBL" id="GLQ53407.1"/>
    </source>
</evidence>
<reference evidence="2" key="1">
    <citation type="journal article" date="2019" name="Int. J. Syst. Evol. Microbiol.">
        <title>The Global Catalogue of Microorganisms (GCM) 10K type strain sequencing project: providing services to taxonomists for standard genome sequencing and annotation.</title>
        <authorList>
            <consortium name="The Broad Institute Genomics Platform"/>
            <consortium name="The Broad Institute Genome Sequencing Center for Infectious Disease"/>
            <person name="Wu L."/>
            <person name="Ma J."/>
        </authorList>
    </citation>
    <scope>NUCLEOTIDE SEQUENCE [LARGE SCALE GENOMIC DNA]</scope>
    <source>
        <strain evidence="2">NBRC 112416</strain>
    </source>
</reference>
<dbReference type="EMBL" id="BSNS01000003">
    <property type="protein sequence ID" value="GLQ53407.1"/>
    <property type="molecule type" value="Genomic_DNA"/>
</dbReference>
<keyword evidence="2" id="KW-1185">Reference proteome</keyword>
<name>A0ABQ5W0I7_9HYPH</name>
<proteinExistence type="predicted"/>
<dbReference type="Proteomes" id="UP001156691">
    <property type="component" value="Unassembled WGS sequence"/>
</dbReference>